<dbReference type="Proteomes" id="UP000295832">
    <property type="component" value="Unassembled WGS sequence"/>
</dbReference>
<name>A0A4R8GVD0_9FIRM</name>
<gene>
    <name evidence="2" type="ORF">C7959_12439</name>
</gene>
<keyword evidence="3" id="KW-1185">Reference proteome</keyword>
<keyword evidence="1" id="KW-0812">Transmembrane</keyword>
<keyword evidence="1" id="KW-1133">Transmembrane helix</keyword>
<proteinExistence type="predicted"/>
<organism evidence="2 3">
    <name type="scientific">Orenia marismortui</name>
    <dbReference type="NCBI Taxonomy" id="46469"/>
    <lineage>
        <taxon>Bacteria</taxon>
        <taxon>Bacillati</taxon>
        <taxon>Bacillota</taxon>
        <taxon>Clostridia</taxon>
        <taxon>Halanaerobiales</taxon>
        <taxon>Halobacteroidaceae</taxon>
        <taxon>Orenia</taxon>
    </lineage>
</organism>
<feature type="transmembrane region" description="Helical" evidence="1">
    <location>
        <begin position="12"/>
        <end position="34"/>
    </location>
</feature>
<accession>A0A4R8GVD0</accession>
<feature type="transmembrane region" description="Helical" evidence="1">
    <location>
        <begin position="95"/>
        <end position="115"/>
    </location>
</feature>
<evidence type="ECO:0000313" key="3">
    <source>
        <dbReference type="Proteomes" id="UP000295832"/>
    </source>
</evidence>
<protein>
    <submittedName>
        <fullName evidence="2">Uncharacterized protein</fullName>
    </submittedName>
</protein>
<feature type="transmembrane region" description="Helical" evidence="1">
    <location>
        <begin position="46"/>
        <end position="68"/>
    </location>
</feature>
<evidence type="ECO:0000313" key="2">
    <source>
        <dbReference type="EMBL" id="TDX48928.1"/>
    </source>
</evidence>
<comment type="caution">
    <text evidence="2">The sequence shown here is derived from an EMBL/GenBank/DDBJ whole genome shotgun (WGS) entry which is preliminary data.</text>
</comment>
<keyword evidence="1" id="KW-0472">Membrane</keyword>
<dbReference type="EMBL" id="SOEG01000024">
    <property type="protein sequence ID" value="TDX48928.1"/>
    <property type="molecule type" value="Genomic_DNA"/>
</dbReference>
<reference evidence="2 3" key="1">
    <citation type="submission" date="2019-03" db="EMBL/GenBank/DDBJ databases">
        <title>Subsurface microbial communities from deep shales in Ohio and West Virginia, USA.</title>
        <authorList>
            <person name="Wrighton K."/>
        </authorList>
    </citation>
    <scope>NUCLEOTIDE SEQUENCE [LARGE SCALE GENOMIC DNA]</scope>
    <source>
        <strain evidence="2 3">MSL 6dP</strain>
    </source>
</reference>
<dbReference type="AlphaFoldDB" id="A0A4R8GVD0"/>
<evidence type="ECO:0000256" key="1">
    <source>
        <dbReference type="SAM" id="Phobius"/>
    </source>
</evidence>
<sequence>MIKLSKKQDIELCITISWVGFMLMLTGVIANLILKKQTLDVMRQFSFFYYCAPIGLFIISLCQIVLYIKYRQTFNWRRSLDNRPLDGELISGKKAFSTFLCFIFLFICSILALSLTPELWF</sequence>